<keyword evidence="6" id="KW-1185">Reference proteome</keyword>
<name>A0AAN8ZPJ4_9MAGN</name>
<feature type="compositionally biased region" description="Basic and acidic residues" evidence="3">
    <location>
        <begin position="226"/>
        <end position="241"/>
    </location>
</feature>
<feature type="compositionally biased region" description="Basic residues" evidence="3">
    <location>
        <begin position="188"/>
        <end position="205"/>
    </location>
</feature>
<sequence>MRIRKRAVPLPLSFLSPVPLSDPHLNYHSSPPSSLVQPQPRLFHQPTPTKTTNPDEILSGVVHRTPHSSSQPSDPPNQPDLDHHFLTTIIGKEPIININKSLEMEEEEKDERWKEGEMKSNDTRKDSILGAEAALGVLALAGSSHQEAERSWYGEDKVVPLKKKRGSFERGATDDDDEDYDEITEKEKKKKKMMMKTKMKTKTNKKLPQQQERRGSGNTSNEILQDQERSLETKRGLDHDNYNNNVNINMNPMNTSVRKKVRGGAIMEGSRCSRVNGRGWRCCQPTLVGYSLCEHHLGKGRLRSMTSVRCRSTNIGASSSKTSSSITTTITISAPTKSEGNLYKLEENGDGDESEEEEEDAMVSKKGKKIGIVKARSISSLLGQTRSNAIAVAAADCENKLYADNHFEV</sequence>
<keyword evidence="1" id="KW-0539">Nucleus</keyword>
<evidence type="ECO:0000313" key="5">
    <source>
        <dbReference type="EMBL" id="KAK6945391.1"/>
    </source>
</evidence>
<dbReference type="EMBL" id="JBAMMX010000003">
    <property type="protein sequence ID" value="KAK6945391.1"/>
    <property type="molecule type" value="Genomic_DNA"/>
</dbReference>
<evidence type="ECO:0000256" key="1">
    <source>
        <dbReference type="ARBA" id="ARBA00023242"/>
    </source>
</evidence>
<proteinExistence type="predicted"/>
<dbReference type="AlphaFoldDB" id="A0AAN8ZPJ4"/>
<evidence type="ECO:0000256" key="2">
    <source>
        <dbReference type="PROSITE-ProRule" id="PRU01002"/>
    </source>
</evidence>
<dbReference type="PANTHER" id="PTHR34122">
    <property type="entry name" value="EXPRESSED PROTEIN-RELATED"/>
    <property type="match status" value="1"/>
</dbReference>
<evidence type="ECO:0000256" key="3">
    <source>
        <dbReference type="SAM" id="MobiDB-lite"/>
    </source>
</evidence>
<feature type="region of interest" description="Disordered" evidence="3">
    <location>
        <begin position="186"/>
        <end position="252"/>
    </location>
</feature>
<feature type="compositionally biased region" description="Low complexity" evidence="3">
    <location>
        <begin position="29"/>
        <end position="40"/>
    </location>
</feature>
<feature type="domain" description="WRC" evidence="4">
    <location>
        <begin position="266"/>
        <end position="310"/>
    </location>
</feature>
<accession>A0AAN8ZPJ4</accession>
<dbReference type="InterPro" id="IPR014977">
    <property type="entry name" value="WRC_dom"/>
</dbReference>
<evidence type="ECO:0000259" key="4">
    <source>
        <dbReference type="PROSITE" id="PS51667"/>
    </source>
</evidence>
<dbReference type="PROSITE" id="PS51667">
    <property type="entry name" value="WRC"/>
    <property type="match status" value="1"/>
</dbReference>
<gene>
    <name evidence="5" type="ORF">RJ641_026493</name>
</gene>
<evidence type="ECO:0000313" key="6">
    <source>
        <dbReference type="Proteomes" id="UP001370490"/>
    </source>
</evidence>
<feature type="compositionally biased region" description="Low complexity" evidence="3">
    <location>
        <begin position="242"/>
        <end position="252"/>
    </location>
</feature>
<dbReference type="PANTHER" id="PTHR34122:SF1">
    <property type="entry name" value="EXPRESSED PROTEIN"/>
    <property type="match status" value="1"/>
</dbReference>
<protein>
    <submittedName>
        <fullName evidence="5">WRC domain</fullName>
    </submittedName>
</protein>
<comment type="caution">
    <text evidence="2">Lacks conserved residue(s) required for the propagation of feature annotation.</text>
</comment>
<feature type="region of interest" description="Disordered" evidence="3">
    <location>
        <begin position="25"/>
        <end position="83"/>
    </location>
</feature>
<comment type="caution">
    <text evidence="5">The sequence shown here is derived from an EMBL/GenBank/DDBJ whole genome shotgun (WGS) entry which is preliminary data.</text>
</comment>
<dbReference type="Proteomes" id="UP001370490">
    <property type="component" value="Unassembled WGS sequence"/>
</dbReference>
<reference evidence="5 6" key="1">
    <citation type="submission" date="2023-12" db="EMBL/GenBank/DDBJ databases">
        <title>A high-quality genome assembly for Dillenia turbinata (Dilleniales).</title>
        <authorList>
            <person name="Chanderbali A."/>
        </authorList>
    </citation>
    <scope>NUCLEOTIDE SEQUENCE [LARGE SCALE GENOMIC DNA]</scope>
    <source>
        <strain evidence="5">LSX21</strain>
        <tissue evidence="5">Leaf</tissue>
    </source>
</reference>
<dbReference type="Pfam" id="PF08879">
    <property type="entry name" value="WRC"/>
    <property type="match status" value="1"/>
</dbReference>
<organism evidence="5 6">
    <name type="scientific">Dillenia turbinata</name>
    <dbReference type="NCBI Taxonomy" id="194707"/>
    <lineage>
        <taxon>Eukaryota</taxon>
        <taxon>Viridiplantae</taxon>
        <taxon>Streptophyta</taxon>
        <taxon>Embryophyta</taxon>
        <taxon>Tracheophyta</taxon>
        <taxon>Spermatophyta</taxon>
        <taxon>Magnoliopsida</taxon>
        <taxon>eudicotyledons</taxon>
        <taxon>Gunneridae</taxon>
        <taxon>Pentapetalae</taxon>
        <taxon>Dilleniales</taxon>
        <taxon>Dilleniaceae</taxon>
        <taxon>Dillenia</taxon>
    </lineage>
</organism>